<dbReference type="EMBL" id="MG700550">
    <property type="protein sequence ID" value="AVI43635.1"/>
    <property type="molecule type" value="Genomic_DNA"/>
</dbReference>
<sequence length="87" mass="9418">MATEKLLTPHQDTGTSLAATTALERIWKDGHWYAKAGVMLNDFTGSGVSQLQLFDERPPRPHSAELMKVLDGINHSGLDSSGLPDEG</sequence>
<name>A0A2P1BPH2_KLEPN</name>
<protein>
    <submittedName>
        <fullName evidence="1">DNA polymerase V subunit UmuC</fullName>
    </submittedName>
</protein>
<dbReference type="AlphaFoldDB" id="A0A2P1BPH2"/>
<keyword evidence="1" id="KW-0614">Plasmid</keyword>
<accession>A0A2P1BPH2</accession>
<proteinExistence type="predicted"/>
<geneLocation type="plasmid" evidence="1">
    <name>pUJ-84KPC</name>
</geneLocation>
<evidence type="ECO:0000313" key="1">
    <source>
        <dbReference type="EMBL" id="AVI43635.1"/>
    </source>
</evidence>
<reference evidence="1" key="1">
    <citation type="submission" date="2017-12" db="EMBL/GenBank/DDBJ databases">
        <title>Insights into the successfully spreading KPC-encoding IncII plasmids.</title>
        <authorList>
            <person name="Brandt C."/>
            <person name="Pletz M.W."/>
            <person name="Makarewicz O."/>
        </authorList>
    </citation>
    <scope>NUCLEOTIDE SEQUENCE</scope>
    <source>
        <strain evidence="1">St015788/2</strain>
        <plasmid evidence="1">pUJ-84KPC</plasmid>
    </source>
</reference>
<organism evidence="1">
    <name type="scientific">Klebsiella pneumoniae</name>
    <dbReference type="NCBI Taxonomy" id="573"/>
    <lineage>
        <taxon>Bacteria</taxon>
        <taxon>Pseudomonadati</taxon>
        <taxon>Pseudomonadota</taxon>
        <taxon>Gammaproteobacteria</taxon>
        <taxon>Enterobacterales</taxon>
        <taxon>Enterobacteriaceae</taxon>
        <taxon>Klebsiella/Raoultella group</taxon>
        <taxon>Klebsiella</taxon>
        <taxon>Klebsiella pneumoniae complex</taxon>
    </lineage>
</organism>